<keyword evidence="3" id="KW-1185">Reference proteome</keyword>
<keyword evidence="1" id="KW-0175">Coiled coil</keyword>
<name>A0A915L6A3_ROMCU</name>
<sequence>MSESEIFSDAVGLPAEDESQDERLNEDVTELSEEEQQEEQSVPARELMEAQTAQTQSELSNQCRLEEILKMEEEAKEKIRLQREQMEEELRKSMVMYNKKVCQMSIQFGLQKDDTLAPEVERKVLLLEPPSPMKVDDDMASDKLVIDETIAETPESEMTESKEVIAFSADGGVPGLYLAKVVQTGRQAPKLESNWAAWGVTMSLAHWQMAALAPLGGRVPAGFNDCKQVLTLVWAWALGQDWLSIWSKKLLPPLPLPPPKCPRPPPKPWCSWSPLNTATFKKRKEKRNNKFLYEKTTTFHSKTSKFLCRSFSMWIFLTI</sequence>
<protein>
    <submittedName>
        <fullName evidence="4">Uncharacterized protein</fullName>
    </submittedName>
</protein>
<evidence type="ECO:0000256" key="2">
    <source>
        <dbReference type="SAM" id="MobiDB-lite"/>
    </source>
</evidence>
<feature type="coiled-coil region" evidence="1">
    <location>
        <begin position="65"/>
        <end position="96"/>
    </location>
</feature>
<accession>A0A915L6A3</accession>
<feature type="compositionally biased region" description="Acidic residues" evidence="2">
    <location>
        <begin position="27"/>
        <end position="38"/>
    </location>
</feature>
<organism evidence="3 4">
    <name type="scientific">Romanomermis culicivorax</name>
    <name type="common">Nematode worm</name>
    <dbReference type="NCBI Taxonomy" id="13658"/>
    <lineage>
        <taxon>Eukaryota</taxon>
        <taxon>Metazoa</taxon>
        <taxon>Ecdysozoa</taxon>
        <taxon>Nematoda</taxon>
        <taxon>Enoplea</taxon>
        <taxon>Dorylaimia</taxon>
        <taxon>Mermithida</taxon>
        <taxon>Mermithoidea</taxon>
        <taxon>Mermithidae</taxon>
        <taxon>Romanomermis</taxon>
    </lineage>
</organism>
<dbReference type="AlphaFoldDB" id="A0A915L6A3"/>
<reference evidence="4" key="1">
    <citation type="submission" date="2022-11" db="UniProtKB">
        <authorList>
            <consortium name="WormBaseParasite"/>
        </authorList>
    </citation>
    <scope>IDENTIFICATION</scope>
</reference>
<evidence type="ECO:0000313" key="4">
    <source>
        <dbReference type="WBParaSite" id="nRc.2.0.1.t46549-RA"/>
    </source>
</evidence>
<proteinExistence type="predicted"/>
<dbReference type="Proteomes" id="UP000887565">
    <property type="component" value="Unplaced"/>
</dbReference>
<evidence type="ECO:0000313" key="3">
    <source>
        <dbReference type="Proteomes" id="UP000887565"/>
    </source>
</evidence>
<feature type="region of interest" description="Disordered" evidence="2">
    <location>
        <begin position="1"/>
        <end position="59"/>
    </location>
</feature>
<evidence type="ECO:0000256" key="1">
    <source>
        <dbReference type="SAM" id="Coils"/>
    </source>
</evidence>
<dbReference type="WBParaSite" id="nRc.2.0.1.t46549-RA">
    <property type="protein sequence ID" value="nRc.2.0.1.t46549-RA"/>
    <property type="gene ID" value="nRc.2.0.1.g46549"/>
</dbReference>